<dbReference type="SUPFAM" id="SSF53098">
    <property type="entry name" value="Ribonuclease H-like"/>
    <property type="match status" value="1"/>
</dbReference>
<feature type="region of interest" description="Disordered" evidence="1">
    <location>
        <begin position="25"/>
        <end position="84"/>
    </location>
</feature>
<sequence>MRYRLSNRLTLPVIRSRMRCSLLNGADQHHKRSGIEAGETSAPSDYGQPYVRGNKRSSNEQENSGRTDVRETASTSQPIVPTASQINSPTLSAIAQSGMSQSLGLISVDETNSWILDSGATYHLTGLSKHFVSYTPMPDLNSGRTIGTAQHSRGLYILNDDTSDVSSLSCDVCIREKQHRVSFLSQPYKPTQPFTFIHSDVWDPSKVTTSPGKRWFVTFIDDHSHLTWVYLIIDKSERFLFHSFSPNQTKFTPRTQACVFVGYPLHQCGYKCFHPTSRKYFVTMDVTFYEDEPYFPVSHLQGESFLGKHTTGGILERKSGSLLVTRRLQSKTSNLLEIKGHTEKLDKYDLSLDLPIALRKEICALPKGHNPVGCKWVFTLKYKADGTLDRHKARLVAKGFTQTYDVDYSETFSPVAKLNTVEVLLSVAVNKDWSLCQLDVKNAFLNRDLIEKVYMSHPSGFEAQFGQQVARSKEGISVSQRKYTLDLLTETGMLGCRPTDTPIEFNCKLGNSDDQVPIDKEQYQRLVGKLIYLSHTRPDISFAEIWLQKVLSDLHQECETPLELFRDNKVAISIANKLVQYDRTKHVEIDRHFIKEILDNKSICIPYIPSSQQADVLTKGLLRPNF</sequence>
<evidence type="ECO:0000313" key="7">
    <source>
        <dbReference type="Proteomes" id="UP000321947"/>
    </source>
</evidence>
<evidence type="ECO:0000313" key="4">
    <source>
        <dbReference type="EMBL" id="KAA0043254.1"/>
    </source>
</evidence>
<name>A0A5A7TIW0_CUCMM</name>
<dbReference type="PANTHER" id="PTHR11439:SF467">
    <property type="entry name" value="INTEGRASE CATALYTIC DOMAIN-CONTAINING PROTEIN"/>
    <property type="match status" value="1"/>
</dbReference>
<feature type="domain" description="Retroviral polymerase SH3-like" evidence="3">
    <location>
        <begin position="246"/>
        <end position="296"/>
    </location>
</feature>
<dbReference type="GO" id="GO:0003676">
    <property type="term" value="F:nucleic acid binding"/>
    <property type="evidence" value="ECO:0007669"/>
    <property type="project" value="InterPro"/>
</dbReference>
<feature type="compositionally biased region" description="Polar residues" evidence="1">
    <location>
        <begin position="72"/>
        <end position="84"/>
    </location>
</feature>
<dbReference type="Pfam" id="PF25597">
    <property type="entry name" value="SH3_retrovirus"/>
    <property type="match status" value="1"/>
</dbReference>
<evidence type="ECO:0000256" key="1">
    <source>
        <dbReference type="SAM" id="MobiDB-lite"/>
    </source>
</evidence>
<dbReference type="OrthoDB" id="46422at2759"/>
<feature type="compositionally biased region" description="Basic and acidic residues" evidence="1">
    <location>
        <begin position="57"/>
        <end position="71"/>
    </location>
</feature>
<dbReference type="EMBL" id="SSTD01001743">
    <property type="protein sequence ID" value="TYK29318.1"/>
    <property type="molecule type" value="Genomic_DNA"/>
</dbReference>
<dbReference type="PANTHER" id="PTHR11439">
    <property type="entry name" value="GAG-POL-RELATED RETROTRANSPOSON"/>
    <property type="match status" value="1"/>
</dbReference>
<dbReference type="Gene3D" id="3.30.420.10">
    <property type="entry name" value="Ribonuclease H-like superfamily/Ribonuclease H"/>
    <property type="match status" value="1"/>
</dbReference>
<comment type="caution">
    <text evidence="4">The sequence shown here is derived from an EMBL/GenBank/DDBJ whole genome shotgun (WGS) entry which is preliminary data.</text>
</comment>
<protein>
    <submittedName>
        <fullName evidence="4">DNA polymerase theta</fullName>
    </submittedName>
</protein>
<dbReference type="SUPFAM" id="SSF56672">
    <property type="entry name" value="DNA/RNA polymerases"/>
    <property type="match status" value="1"/>
</dbReference>
<evidence type="ECO:0000259" key="3">
    <source>
        <dbReference type="Pfam" id="PF25597"/>
    </source>
</evidence>
<evidence type="ECO:0000313" key="6">
    <source>
        <dbReference type="Proteomes" id="UP000321393"/>
    </source>
</evidence>
<dbReference type="AlphaFoldDB" id="A0A5A7TIW0"/>
<dbReference type="Proteomes" id="UP000321393">
    <property type="component" value="Unassembled WGS sequence"/>
</dbReference>
<dbReference type="CDD" id="cd09272">
    <property type="entry name" value="RNase_HI_RT_Ty1"/>
    <property type="match status" value="1"/>
</dbReference>
<dbReference type="Pfam" id="PF07727">
    <property type="entry name" value="RVT_2"/>
    <property type="match status" value="1"/>
</dbReference>
<dbReference type="InterPro" id="IPR012337">
    <property type="entry name" value="RNaseH-like_sf"/>
</dbReference>
<dbReference type="EMBL" id="SSTE01015327">
    <property type="protein sequence ID" value="KAA0043254.1"/>
    <property type="molecule type" value="Genomic_DNA"/>
</dbReference>
<organism evidence="4 6">
    <name type="scientific">Cucumis melo var. makuwa</name>
    <name type="common">Oriental melon</name>
    <dbReference type="NCBI Taxonomy" id="1194695"/>
    <lineage>
        <taxon>Eukaryota</taxon>
        <taxon>Viridiplantae</taxon>
        <taxon>Streptophyta</taxon>
        <taxon>Embryophyta</taxon>
        <taxon>Tracheophyta</taxon>
        <taxon>Spermatophyta</taxon>
        <taxon>Magnoliopsida</taxon>
        <taxon>eudicotyledons</taxon>
        <taxon>Gunneridae</taxon>
        <taxon>Pentapetalae</taxon>
        <taxon>rosids</taxon>
        <taxon>fabids</taxon>
        <taxon>Cucurbitales</taxon>
        <taxon>Cucurbitaceae</taxon>
        <taxon>Benincaseae</taxon>
        <taxon>Cucumis</taxon>
    </lineage>
</organism>
<feature type="domain" description="Reverse transcriptase Ty1/copia-type" evidence="2">
    <location>
        <begin position="362"/>
        <end position="464"/>
    </location>
</feature>
<evidence type="ECO:0000313" key="5">
    <source>
        <dbReference type="EMBL" id="TYK29318.1"/>
    </source>
</evidence>
<evidence type="ECO:0000259" key="2">
    <source>
        <dbReference type="Pfam" id="PF07727"/>
    </source>
</evidence>
<dbReference type="InterPro" id="IPR036397">
    <property type="entry name" value="RNaseH_sf"/>
</dbReference>
<dbReference type="InterPro" id="IPR043502">
    <property type="entry name" value="DNA/RNA_pol_sf"/>
</dbReference>
<reference evidence="6 7" key="1">
    <citation type="submission" date="2019-08" db="EMBL/GenBank/DDBJ databases">
        <title>Draft genome sequences of two oriental melons (Cucumis melo L. var makuwa).</title>
        <authorList>
            <person name="Kwon S.-Y."/>
        </authorList>
    </citation>
    <scope>NUCLEOTIDE SEQUENCE [LARGE SCALE GENOMIC DNA]</scope>
    <source>
        <strain evidence="7">cv. Chang Bougi</strain>
        <strain evidence="6">cv. SW 3</strain>
        <tissue evidence="4">Leaf</tissue>
    </source>
</reference>
<dbReference type="InterPro" id="IPR013103">
    <property type="entry name" value="RVT_2"/>
</dbReference>
<gene>
    <name evidence="5" type="ORF">E5676_scaffold129G00250</name>
    <name evidence="4" type="ORF">E6C27_scaffold110G001390</name>
</gene>
<proteinExistence type="predicted"/>
<dbReference type="InterPro" id="IPR057670">
    <property type="entry name" value="SH3_retrovirus"/>
</dbReference>
<accession>A0A5A7TIW0</accession>
<dbReference type="Proteomes" id="UP000321947">
    <property type="component" value="Unassembled WGS sequence"/>
</dbReference>